<feature type="region of interest" description="Disordered" evidence="1">
    <location>
        <begin position="554"/>
        <end position="599"/>
    </location>
</feature>
<keyword evidence="2" id="KW-0812">Transmembrane</keyword>
<feature type="domain" description="Transglutaminase-like" evidence="3">
    <location>
        <begin position="486"/>
        <end position="556"/>
    </location>
</feature>
<dbReference type="SMART" id="SM00460">
    <property type="entry name" value="TGc"/>
    <property type="match status" value="1"/>
</dbReference>
<dbReference type="EMBL" id="JBHSBH010000012">
    <property type="protein sequence ID" value="MFC3998126.1"/>
    <property type="molecule type" value="Genomic_DNA"/>
</dbReference>
<dbReference type="Pfam" id="PF01841">
    <property type="entry name" value="Transglut_core"/>
    <property type="match status" value="1"/>
</dbReference>
<proteinExistence type="predicted"/>
<keyword evidence="2" id="KW-0472">Membrane</keyword>
<feature type="transmembrane region" description="Helical" evidence="2">
    <location>
        <begin position="29"/>
        <end position="50"/>
    </location>
</feature>
<evidence type="ECO:0000313" key="5">
    <source>
        <dbReference type="Proteomes" id="UP001595847"/>
    </source>
</evidence>
<keyword evidence="5" id="KW-1185">Reference proteome</keyword>
<dbReference type="InterPro" id="IPR002931">
    <property type="entry name" value="Transglutaminase-like"/>
</dbReference>
<feature type="transmembrane region" description="Helical" evidence="2">
    <location>
        <begin position="56"/>
        <end position="74"/>
    </location>
</feature>
<feature type="transmembrane region" description="Helical" evidence="2">
    <location>
        <begin position="603"/>
        <end position="627"/>
    </location>
</feature>
<evidence type="ECO:0000313" key="4">
    <source>
        <dbReference type="EMBL" id="MFC3998126.1"/>
    </source>
</evidence>
<dbReference type="Proteomes" id="UP001595847">
    <property type="component" value="Unassembled WGS sequence"/>
</dbReference>
<evidence type="ECO:0000259" key="3">
    <source>
        <dbReference type="SMART" id="SM00460"/>
    </source>
</evidence>
<dbReference type="RefSeq" id="WP_378535678.1">
    <property type="nucleotide sequence ID" value="NZ_JBHSBH010000012.1"/>
</dbReference>
<dbReference type="InterPro" id="IPR038765">
    <property type="entry name" value="Papain-like_cys_pep_sf"/>
</dbReference>
<evidence type="ECO:0000256" key="1">
    <source>
        <dbReference type="SAM" id="MobiDB-lite"/>
    </source>
</evidence>
<dbReference type="PANTHER" id="PTHR42736:SF1">
    <property type="entry name" value="PROTEIN-GLUTAMINE GAMMA-GLUTAMYLTRANSFERASE"/>
    <property type="match status" value="1"/>
</dbReference>
<comment type="caution">
    <text evidence="4">The sequence shown here is derived from an EMBL/GenBank/DDBJ whole genome shotgun (WGS) entry which is preliminary data.</text>
</comment>
<accession>A0ABV8FT92</accession>
<gene>
    <name evidence="4" type="ORF">ACFOVU_19510</name>
</gene>
<dbReference type="InterPro" id="IPR021878">
    <property type="entry name" value="TgpA_N"/>
</dbReference>
<reference evidence="5" key="1">
    <citation type="journal article" date="2019" name="Int. J. Syst. Evol. Microbiol.">
        <title>The Global Catalogue of Microorganisms (GCM) 10K type strain sequencing project: providing services to taxonomists for standard genome sequencing and annotation.</title>
        <authorList>
            <consortium name="The Broad Institute Genomics Platform"/>
            <consortium name="The Broad Institute Genome Sequencing Center for Infectious Disease"/>
            <person name="Wu L."/>
            <person name="Ma J."/>
        </authorList>
    </citation>
    <scope>NUCLEOTIDE SEQUENCE [LARGE SCALE GENOMIC DNA]</scope>
    <source>
        <strain evidence="5">TBRC 1826</strain>
    </source>
</reference>
<dbReference type="Pfam" id="PF11992">
    <property type="entry name" value="TgpA_N"/>
    <property type="match status" value="1"/>
</dbReference>
<sequence length="760" mass="76904">METLTLRRSGPAASPPTLPAPAVRRMEPLVAGAALAGSVAAGGVAMASAYASPLGAGTVLFLAAAASVALTLLLRSRVSSFAALLAGTPMALLGMVALAAWAPGSAGGPIADALRAIPLSGGRILSSPPPIPVMVDTLAFPALATWLGGAAGALACASGRIHAALLPGLVLLTGAAAVNGAPPSGVAAAAVLLCSDALLLAVSSAAGPTAAVETSGVRVAPDTRSRETVSGRGWAVRLAACGAAAALVATAAPPVLSAWRADPYDPQSGAVPAVAPLDARSPLGYLSVWAANPDTRLLTVRSNRVVRLRWVALADFTGTTWQPEAAYSTTGRLLPDPDPAPPNASRQTATVDIDALPGPWLPVVGSPRSLGLPGAGYDPASGTAIALDGEITGLSYEVSGDVAHWRPEELADLRPPSDPGFDRYRYLPGELSPQMDAVVDGATASGTPYEHAVSLARYLRTGYTFDPEAPGGHGLADLGRLLVEPGQQGGGGTSEQFASAFAVLARAAGLPSRVAVGFDSGTQSADGEFTVATGDAIAWGEVYFDGVGWVPFDVTPGGREGGGDPGEPSAPAGTEDGPGPVSEEPESAPHDIASPVRPDDSGAVAPALVAGVAAALVVLAVVIVAALRLGRSRRRLAPGRPAPDSVLGAWQELREALALAGTGPGNGATVTDVVKSAAQADPTGGGARRLRYLHRSVNAVAFGAAGNVTDEAAVKAAEEVRAFVRDLRAGQGRIRRWTWWLDPRPLRNGEPTSERRRRRL</sequence>
<keyword evidence="2" id="KW-1133">Transmembrane helix</keyword>
<dbReference type="Gene3D" id="3.10.620.30">
    <property type="match status" value="1"/>
</dbReference>
<evidence type="ECO:0000256" key="2">
    <source>
        <dbReference type="SAM" id="Phobius"/>
    </source>
</evidence>
<dbReference type="InterPro" id="IPR052901">
    <property type="entry name" value="Bact_TGase-like"/>
</dbReference>
<name>A0ABV8FT92_9ACTN</name>
<dbReference type="PANTHER" id="PTHR42736">
    <property type="entry name" value="PROTEIN-GLUTAMINE GAMMA-GLUTAMYLTRANSFERASE"/>
    <property type="match status" value="1"/>
</dbReference>
<organism evidence="4 5">
    <name type="scientific">Nocardiopsis sediminis</name>
    <dbReference type="NCBI Taxonomy" id="1778267"/>
    <lineage>
        <taxon>Bacteria</taxon>
        <taxon>Bacillati</taxon>
        <taxon>Actinomycetota</taxon>
        <taxon>Actinomycetes</taxon>
        <taxon>Streptosporangiales</taxon>
        <taxon>Nocardiopsidaceae</taxon>
        <taxon>Nocardiopsis</taxon>
    </lineage>
</organism>
<dbReference type="SUPFAM" id="SSF54001">
    <property type="entry name" value="Cysteine proteinases"/>
    <property type="match status" value="1"/>
</dbReference>
<feature type="transmembrane region" description="Helical" evidence="2">
    <location>
        <begin position="81"/>
        <end position="102"/>
    </location>
</feature>
<protein>
    <submittedName>
        <fullName evidence="4">DUF3488 and transglutaminase-like domain-containing protein</fullName>
    </submittedName>
</protein>